<protein>
    <recommendedName>
        <fullName evidence="4">Acyltransferase 3 domain-containing protein</fullName>
    </recommendedName>
</protein>
<sequence>MLALVFIVFRHTFVVPLDEQSILFSWTVPFFFFLTGWLWKPGGRTVREEAERRWSSLGLPYVSWFAIIWITFLVTSLVSDSVDLSRLLKPFAGSVHAARPFTTFWFISALFFVAVLYRLIDRLAMIAQLGIAILLLAAGWAVGPLLSKLPLSIGTATVCLAFVIFGRFFKNFASNVTSRLALIAMSVVLLAILASPVIPPIDVKYGFYGALLVSACVSLALCWAVIILASFLFDKAPRAAAAVQRPARMLTSVAMCVILTHPFVLYLLGATQADARWWHYLVALIVPWALGLALVRTPIRKYLIGG</sequence>
<evidence type="ECO:0000313" key="2">
    <source>
        <dbReference type="EMBL" id="PTL73465.1"/>
    </source>
</evidence>
<dbReference type="EMBL" id="PZPL01000001">
    <property type="protein sequence ID" value="PTL73465.1"/>
    <property type="molecule type" value="Genomic_DNA"/>
</dbReference>
<comment type="caution">
    <text evidence="2">The sequence shown here is derived from an EMBL/GenBank/DDBJ whole genome shotgun (WGS) entry which is preliminary data.</text>
</comment>
<reference evidence="2 3" key="1">
    <citation type="submission" date="2018-03" db="EMBL/GenBank/DDBJ databases">
        <title>Bacteriophage NCPPB3778 and a type I-E CRISPR drive the evolution of the US Biological Select Agent, Rathayibacter toxicus.</title>
        <authorList>
            <person name="Davis E.W.II."/>
            <person name="Tabima J.F."/>
            <person name="Weisberg A.J."/>
            <person name="Dantas Lopes L."/>
            <person name="Wiseman M.S."/>
            <person name="Wiseman M.S."/>
            <person name="Pupko T."/>
            <person name="Belcher M.S."/>
            <person name="Sechler A.J."/>
            <person name="Tancos M.A."/>
            <person name="Schroeder B.K."/>
            <person name="Murray T.D."/>
            <person name="Luster D.G."/>
            <person name="Schneider W.L."/>
            <person name="Rogers E."/>
            <person name="Andreote F.D."/>
            <person name="Grunwald N.J."/>
            <person name="Putnam M.L."/>
            <person name="Chang J.H."/>
        </authorList>
    </citation>
    <scope>NUCLEOTIDE SEQUENCE [LARGE SCALE GENOMIC DNA]</scope>
    <source>
        <strain evidence="2 3">DSM 15933</strain>
    </source>
</reference>
<feature type="transmembrane region" description="Helical" evidence="1">
    <location>
        <begin position="149"/>
        <end position="168"/>
    </location>
</feature>
<accession>A0A2T4UVB4</accession>
<dbReference type="AlphaFoldDB" id="A0A2T4UVB4"/>
<feature type="transmembrane region" description="Helical" evidence="1">
    <location>
        <begin position="59"/>
        <end position="78"/>
    </location>
</feature>
<organism evidence="2 3">
    <name type="scientific">Rathayibacter caricis DSM 15933</name>
    <dbReference type="NCBI Taxonomy" id="1328867"/>
    <lineage>
        <taxon>Bacteria</taxon>
        <taxon>Bacillati</taxon>
        <taxon>Actinomycetota</taxon>
        <taxon>Actinomycetes</taxon>
        <taxon>Micrococcales</taxon>
        <taxon>Microbacteriaceae</taxon>
        <taxon>Rathayibacter</taxon>
    </lineage>
</organism>
<evidence type="ECO:0000313" key="3">
    <source>
        <dbReference type="Proteomes" id="UP000241085"/>
    </source>
</evidence>
<evidence type="ECO:0000256" key="1">
    <source>
        <dbReference type="SAM" id="Phobius"/>
    </source>
</evidence>
<feature type="transmembrane region" description="Helical" evidence="1">
    <location>
        <begin position="124"/>
        <end position="143"/>
    </location>
</feature>
<feature type="transmembrane region" description="Helical" evidence="1">
    <location>
        <begin position="205"/>
        <end position="233"/>
    </location>
</feature>
<dbReference type="InterPro" id="IPR052734">
    <property type="entry name" value="Nod_factor_acetyltransferase"/>
</dbReference>
<keyword evidence="1" id="KW-0812">Transmembrane</keyword>
<feature type="transmembrane region" description="Helical" evidence="1">
    <location>
        <begin position="20"/>
        <end position="39"/>
    </location>
</feature>
<dbReference type="PANTHER" id="PTHR37312:SF1">
    <property type="entry name" value="MEMBRANE-BOUND ACYLTRANSFERASE YKRP-RELATED"/>
    <property type="match status" value="1"/>
</dbReference>
<gene>
    <name evidence="2" type="ORF">C1I63_11825</name>
</gene>
<feature type="transmembrane region" description="Helical" evidence="1">
    <location>
        <begin position="98"/>
        <end position="117"/>
    </location>
</feature>
<dbReference type="Proteomes" id="UP000241085">
    <property type="component" value="Unassembled WGS sequence"/>
</dbReference>
<evidence type="ECO:0008006" key="4">
    <source>
        <dbReference type="Google" id="ProtNLM"/>
    </source>
</evidence>
<dbReference type="PANTHER" id="PTHR37312">
    <property type="entry name" value="MEMBRANE-BOUND ACYLTRANSFERASE YKRP-RELATED"/>
    <property type="match status" value="1"/>
</dbReference>
<keyword evidence="1" id="KW-0472">Membrane</keyword>
<proteinExistence type="predicted"/>
<feature type="transmembrane region" description="Helical" evidence="1">
    <location>
        <begin position="277"/>
        <end position="295"/>
    </location>
</feature>
<feature type="transmembrane region" description="Helical" evidence="1">
    <location>
        <begin position="180"/>
        <end position="199"/>
    </location>
</feature>
<keyword evidence="1" id="KW-1133">Transmembrane helix</keyword>
<feature type="transmembrane region" description="Helical" evidence="1">
    <location>
        <begin position="253"/>
        <end position="271"/>
    </location>
</feature>
<name>A0A2T4UVB4_9MICO</name>
<keyword evidence="3" id="KW-1185">Reference proteome</keyword>